<name>A0A6C0EXL4_9ZZZZ</name>
<accession>A0A6C0EXL4</accession>
<sequence length="139" mass="16084">MNFCPDCETYLVTKISSADNANKILSYVCNNCSYTKVVDITKEPEYKCVYKSNYNLKKIKIDQKNIQFLSKDPTLPHVNNIPCPNVECITNKENPNSEILIDDKAEKQNINDVLYIKLNESDLTFLYQCCNCNHTWTNK</sequence>
<protein>
    <recommendedName>
        <fullName evidence="2">DNA-directed RNA polymerase M/15kDa subunit domain-containing protein</fullName>
    </recommendedName>
</protein>
<dbReference type="Gene3D" id="2.20.25.10">
    <property type="match status" value="2"/>
</dbReference>
<evidence type="ECO:0008006" key="2">
    <source>
        <dbReference type="Google" id="ProtNLM"/>
    </source>
</evidence>
<dbReference type="EMBL" id="MN738979">
    <property type="protein sequence ID" value="QHT33847.1"/>
    <property type="molecule type" value="Genomic_DNA"/>
</dbReference>
<organism evidence="1">
    <name type="scientific">viral metagenome</name>
    <dbReference type="NCBI Taxonomy" id="1070528"/>
    <lineage>
        <taxon>unclassified sequences</taxon>
        <taxon>metagenomes</taxon>
        <taxon>organismal metagenomes</taxon>
    </lineage>
</organism>
<evidence type="ECO:0000313" key="1">
    <source>
        <dbReference type="EMBL" id="QHT33847.1"/>
    </source>
</evidence>
<reference evidence="1" key="1">
    <citation type="journal article" date="2020" name="Nature">
        <title>Giant virus diversity and host interactions through global metagenomics.</title>
        <authorList>
            <person name="Schulz F."/>
            <person name="Roux S."/>
            <person name="Paez-Espino D."/>
            <person name="Jungbluth S."/>
            <person name="Walsh D.A."/>
            <person name="Denef V.J."/>
            <person name="McMahon K.D."/>
            <person name="Konstantinidis K.T."/>
            <person name="Eloe-Fadrosh E.A."/>
            <person name="Kyrpides N.C."/>
            <person name="Woyke T."/>
        </authorList>
    </citation>
    <scope>NUCLEOTIDE SEQUENCE</scope>
    <source>
        <strain evidence="1">GVMAG-M-3300009161-52</strain>
    </source>
</reference>
<dbReference type="AlphaFoldDB" id="A0A6C0EXL4"/>
<proteinExistence type="predicted"/>